<dbReference type="PANTHER" id="PTHR22916">
    <property type="entry name" value="GLYCOSYLTRANSFERASE"/>
    <property type="match status" value="1"/>
</dbReference>
<feature type="domain" description="Glycosyltransferase 2-like" evidence="1">
    <location>
        <begin position="389"/>
        <end position="533"/>
    </location>
</feature>
<dbReference type="PANTHER" id="PTHR22916:SF3">
    <property type="entry name" value="UDP-GLCNAC:BETAGAL BETA-1,3-N-ACETYLGLUCOSAMINYLTRANSFERASE-LIKE PROTEIN 1"/>
    <property type="match status" value="1"/>
</dbReference>
<dbReference type="Proteomes" id="UP000255417">
    <property type="component" value="Unassembled WGS sequence"/>
</dbReference>
<accession>A0A379CAY0</accession>
<dbReference type="AlphaFoldDB" id="A0A379CAY0"/>
<dbReference type="Gene3D" id="3.90.550.10">
    <property type="entry name" value="Spore Coat Polysaccharide Biosynthesis Protein SpsA, Chain A"/>
    <property type="match status" value="2"/>
</dbReference>
<dbReference type="InterPro" id="IPR001173">
    <property type="entry name" value="Glyco_trans_2-like"/>
</dbReference>
<evidence type="ECO:0000259" key="1">
    <source>
        <dbReference type="Pfam" id="PF00535"/>
    </source>
</evidence>
<sequence>MSLKQGNLYFEQGNYQKAIDEYRKVSSDSLLYKSAQFNIKLCEQNIGSPIQQRNQVITGNSNQPLVSVIMPVFNVANYLDTAILSVLNQSYKNIELIIVNDASTDHSLNIIKMYEKQDSRVKVIDLEFNTLGGAGIPSNVGVDAAQGKYIAYADSDDILDQHAIEKMVDLAERTNTEIVIADFITFDDKSREKKISYDKGNWNDIPLNKVFHPKDTPSVFRISPVPWRKLYLRSFINKNNIRFPEGDYFYEDNPLHWFVLTKASKVIMLDYVVAQHRMEREGQTMGAMNFKLSALFSHLNTIKNFLFKDSFVPENFKKELIDFSYRSNWVIDRQEQDKIKKVIQKRYAQVSMDIEKEANLSKNTVEKIRSNFYKRCTEYNKHYPDLDLSIVIPVYNCVDLLPKLVDELLKINLKTEIFLVDDGSTDGSTELCDSYAKNNERVYSFFQNNKGAGVARNLVIPLLTGKYSYFVDADDIVDIKALEEAIKFADKNKNDLLMFTYKINFFEKNTTRGMWNADQDLWNKLLKSSSNQEKKILSSQMVNYPWIRIIKTSLLHNENIFFGKTVVHNDVPYHWHTIIAAKNIGVFDKAICTHRKFDVRQQITNISDERRLMVLEAYRYTHNLLKKYDDYPVLFNYWQKFTRDLLTWARDRVPKEKLEFYKKRHKQIVDGLKEVKI</sequence>
<gene>
    <name evidence="2" type="primary">hyaD_2</name>
    <name evidence="2" type="ORF">NCTC12872_01303</name>
</gene>
<keyword evidence="2" id="KW-0328">Glycosyltransferase</keyword>
<protein>
    <submittedName>
        <fullName evidence="2">Hyaluronan synthase</fullName>
        <ecNumber evidence="2">2.4.1.212</ecNumber>
    </submittedName>
</protein>
<dbReference type="Pfam" id="PF00535">
    <property type="entry name" value="Glycos_transf_2"/>
    <property type="match status" value="2"/>
</dbReference>
<keyword evidence="3" id="KW-1185">Reference proteome</keyword>
<keyword evidence="2" id="KW-0808">Transferase</keyword>
<evidence type="ECO:0000313" key="2">
    <source>
        <dbReference type="EMBL" id="SUB59319.1"/>
    </source>
</evidence>
<reference evidence="2 3" key="1">
    <citation type="submission" date="2018-06" db="EMBL/GenBank/DDBJ databases">
        <authorList>
            <consortium name="Pathogen Informatics"/>
            <person name="Doyle S."/>
        </authorList>
    </citation>
    <scope>NUCLEOTIDE SEQUENCE [LARGE SCALE GENOMIC DNA]</scope>
    <source>
        <strain evidence="2 3">NCTC12872</strain>
    </source>
</reference>
<proteinExistence type="predicted"/>
<organism evidence="2 3">
    <name type="scientific">Phocoenobacter uteri</name>
    <dbReference type="NCBI Taxonomy" id="146806"/>
    <lineage>
        <taxon>Bacteria</taxon>
        <taxon>Pseudomonadati</taxon>
        <taxon>Pseudomonadota</taxon>
        <taxon>Gammaproteobacteria</taxon>
        <taxon>Pasteurellales</taxon>
        <taxon>Pasteurellaceae</taxon>
        <taxon>Phocoenobacter</taxon>
    </lineage>
</organism>
<dbReference type="SUPFAM" id="SSF53448">
    <property type="entry name" value="Nucleotide-diphospho-sugar transferases"/>
    <property type="match status" value="2"/>
</dbReference>
<dbReference type="GO" id="GO:0050501">
    <property type="term" value="F:hyaluronan synthase activity"/>
    <property type="evidence" value="ECO:0007669"/>
    <property type="project" value="UniProtKB-EC"/>
</dbReference>
<dbReference type="CDD" id="cd00761">
    <property type="entry name" value="Glyco_tranf_GTA_type"/>
    <property type="match status" value="2"/>
</dbReference>
<dbReference type="OrthoDB" id="9802649at2"/>
<evidence type="ECO:0000313" key="3">
    <source>
        <dbReference type="Proteomes" id="UP000255417"/>
    </source>
</evidence>
<dbReference type="InterPro" id="IPR029044">
    <property type="entry name" value="Nucleotide-diphossugar_trans"/>
</dbReference>
<dbReference type="EMBL" id="UGTA01000001">
    <property type="protein sequence ID" value="SUB59319.1"/>
    <property type="molecule type" value="Genomic_DNA"/>
</dbReference>
<feature type="domain" description="Glycosyltransferase 2-like" evidence="1">
    <location>
        <begin position="67"/>
        <end position="202"/>
    </location>
</feature>
<name>A0A379CAY0_9PAST</name>
<dbReference type="RefSeq" id="WP_115315802.1">
    <property type="nucleotide sequence ID" value="NZ_LWIF01000001.1"/>
</dbReference>
<dbReference type="EC" id="2.4.1.212" evidence="2"/>